<dbReference type="Proteomes" id="UP000075398">
    <property type="component" value="Unassembled WGS sequence"/>
</dbReference>
<evidence type="ECO:0000313" key="1">
    <source>
        <dbReference type="EMBL" id="KYC52640.1"/>
    </source>
</evidence>
<proteinExistence type="predicted"/>
<dbReference type="PATRIC" id="fig|1705409.3.peg.708"/>
<accession>A0A150J603</accession>
<dbReference type="AlphaFoldDB" id="A0A150J603"/>
<comment type="caution">
    <text evidence="1">The sequence shown here is derived from an EMBL/GenBank/DDBJ whole genome shotgun (WGS) entry which is preliminary data.</text>
</comment>
<organism evidence="1 2">
    <name type="scientific">Candidatus Methanofastidiosum methylothiophilum</name>
    <dbReference type="NCBI Taxonomy" id="1705564"/>
    <lineage>
        <taxon>Archaea</taxon>
        <taxon>Methanobacteriati</taxon>
        <taxon>Methanobacteriota</taxon>
        <taxon>Stenosarchaea group</taxon>
        <taxon>Candidatus Methanofastidiosia</taxon>
        <taxon>Candidatus Methanofastidiosales</taxon>
        <taxon>Candidatus Methanofastidiosaceae</taxon>
        <taxon>Candidatus Methanofastidiosum</taxon>
    </lineage>
</organism>
<name>A0A150J603_9EURY</name>
<reference evidence="1 2" key="1">
    <citation type="journal article" date="2016" name="ISME J.">
        <title>Chasing the elusive Euryarchaeota class WSA2: genomes reveal a uniquely fastidious methyl-reducing methanogen.</title>
        <authorList>
            <person name="Nobu M.K."/>
            <person name="Narihiro T."/>
            <person name="Kuroda K."/>
            <person name="Mei R."/>
            <person name="Liu W.T."/>
        </authorList>
    </citation>
    <scope>NUCLEOTIDE SEQUENCE [LARGE SCALE GENOMIC DNA]</scope>
    <source>
        <strain evidence="1">U1lsi0528_Bin055</strain>
    </source>
</reference>
<evidence type="ECO:0000313" key="2">
    <source>
        <dbReference type="Proteomes" id="UP000075398"/>
    </source>
</evidence>
<protein>
    <submittedName>
        <fullName evidence="1">Uncharacterized protein</fullName>
    </submittedName>
</protein>
<gene>
    <name evidence="1" type="ORF">AMQ22_00690</name>
</gene>
<sequence>MAQRRMFSLKIVDTDDFLNMPSTTRLLYYDLAMRADDDGFVSSPQKIAKITGATSDDFKLLCSKNYLIPFQSGVCVIKDWRVHNYIQSDRYQKTMYSEEKKQLVLQENGMYTKCIQDVSKMDTQVRLELGEDSIGKDRVITHTPQPTVADKKKKEVVIDYSSEFEEAFSIYPHHNGICDEKDKDDAWRKWQKLRKDISESTLLECAKNYAEECFAMNRTSEYCYKITNFYGRNAEYKHYFVKKPIKINEANNGQRFGRKQTASEHHAAVCKFLREM</sequence>
<dbReference type="EMBL" id="LNGC01000019">
    <property type="protein sequence ID" value="KYC52640.1"/>
    <property type="molecule type" value="Genomic_DNA"/>
</dbReference>